<evidence type="ECO:0000256" key="2">
    <source>
        <dbReference type="ARBA" id="ARBA00022448"/>
    </source>
</evidence>
<comment type="similarity">
    <text evidence="10">In the C-terminal section; belongs to the SecD/SecF family. SecF subfamily.</text>
</comment>
<protein>
    <recommendedName>
        <fullName evidence="12">Protein-export membrane protein SecF</fullName>
    </recommendedName>
</protein>
<evidence type="ECO:0000256" key="12">
    <source>
        <dbReference type="HAMAP-Rule" id="MF_01464"/>
    </source>
</evidence>
<evidence type="ECO:0000256" key="3">
    <source>
        <dbReference type="ARBA" id="ARBA00022475"/>
    </source>
</evidence>
<dbReference type="InterPro" id="IPR022645">
    <property type="entry name" value="SecD/SecF_bac"/>
</dbReference>
<comment type="caution">
    <text evidence="14">The sequence shown here is derived from an EMBL/GenBank/DDBJ whole genome shotgun (WGS) entry which is preliminary data.</text>
</comment>
<evidence type="ECO:0000256" key="8">
    <source>
        <dbReference type="ARBA" id="ARBA00023136"/>
    </source>
</evidence>
<dbReference type="GO" id="GO:0005886">
    <property type="term" value="C:plasma membrane"/>
    <property type="evidence" value="ECO:0007669"/>
    <property type="project" value="UniProtKB-SubCell"/>
</dbReference>
<comment type="function">
    <text evidence="9 12">Part of the Sec protein translocase complex. Interacts with the SecYEG preprotein conducting channel. SecDF uses the proton motive force (PMF) to complete protein translocation after the ATP-dependent function of SecA.</text>
</comment>
<keyword evidence="2 12" id="KW-0813">Transport</keyword>
<comment type="similarity">
    <text evidence="12">Belongs to the SecD/SecF family. SecF subfamily.</text>
</comment>
<dbReference type="HAMAP" id="MF_01464_B">
    <property type="entry name" value="SecF_B"/>
    <property type="match status" value="1"/>
</dbReference>
<accession>A0A7C5Z0R5</accession>
<evidence type="ECO:0000256" key="9">
    <source>
        <dbReference type="ARBA" id="ARBA00059018"/>
    </source>
</evidence>
<gene>
    <name evidence="12 14" type="primary">secF</name>
    <name evidence="14" type="ORF">ENL71_06135</name>
</gene>
<evidence type="ECO:0000313" key="14">
    <source>
        <dbReference type="EMBL" id="HHS02071.1"/>
    </source>
</evidence>
<keyword evidence="6 12" id="KW-1133">Transmembrane helix</keyword>
<dbReference type="GO" id="GO:0065002">
    <property type="term" value="P:intracellular protein transmembrane transport"/>
    <property type="evidence" value="ECO:0007669"/>
    <property type="project" value="UniProtKB-UniRule"/>
</dbReference>
<dbReference type="SUPFAM" id="SSF82866">
    <property type="entry name" value="Multidrug efflux transporter AcrB transmembrane domain"/>
    <property type="match status" value="1"/>
</dbReference>
<dbReference type="InterPro" id="IPR048634">
    <property type="entry name" value="SecD_SecF_C"/>
</dbReference>
<keyword evidence="5 12" id="KW-0653">Protein transport</keyword>
<feature type="transmembrane region" description="Helical" evidence="12">
    <location>
        <begin position="141"/>
        <end position="158"/>
    </location>
</feature>
<feature type="transmembrane region" description="Helical" evidence="12">
    <location>
        <begin position="268"/>
        <end position="292"/>
    </location>
</feature>
<comment type="subcellular location">
    <subcellularLocation>
        <location evidence="1 12">Cell membrane</location>
        <topology evidence="1 12">Multi-pass membrane protein</topology>
    </subcellularLocation>
</comment>
<evidence type="ECO:0000256" key="5">
    <source>
        <dbReference type="ARBA" id="ARBA00022927"/>
    </source>
</evidence>
<dbReference type="AlphaFoldDB" id="A0A7C5Z0R5"/>
<dbReference type="FunFam" id="1.20.1640.10:FF:000024">
    <property type="entry name" value="Multifunctional fusion protein"/>
    <property type="match status" value="1"/>
</dbReference>
<evidence type="ECO:0000256" key="1">
    <source>
        <dbReference type="ARBA" id="ARBA00004651"/>
    </source>
</evidence>
<reference evidence="14" key="1">
    <citation type="journal article" date="2020" name="mSystems">
        <title>Genome- and Community-Level Interaction Insights into Carbon Utilization and Element Cycling Functions of Hydrothermarchaeota in Hydrothermal Sediment.</title>
        <authorList>
            <person name="Zhou Z."/>
            <person name="Liu Y."/>
            <person name="Xu W."/>
            <person name="Pan J."/>
            <person name="Luo Z.H."/>
            <person name="Li M."/>
        </authorList>
    </citation>
    <scope>NUCLEOTIDE SEQUENCE [LARGE SCALE GENOMIC DNA]</scope>
    <source>
        <strain evidence="14">SpSt-102</strain>
    </source>
</reference>
<proteinExistence type="inferred from homology"/>
<evidence type="ECO:0000259" key="13">
    <source>
        <dbReference type="Pfam" id="PF02355"/>
    </source>
</evidence>
<dbReference type="InterPro" id="IPR022813">
    <property type="entry name" value="SecD/SecF_arch_bac"/>
</dbReference>
<dbReference type="Pfam" id="PF02355">
    <property type="entry name" value="SecD_SecF_C"/>
    <property type="match status" value="1"/>
</dbReference>
<evidence type="ECO:0000256" key="11">
    <source>
        <dbReference type="ARBA" id="ARBA00061053"/>
    </source>
</evidence>
<dbReference type="NCBIfam" id="TIGR00916">
    <property type="entry name" value="2A0604s01"/>
    <property type="match status" value="1"/>
</dbReference>
<dbReference type="InterPro" id="IPR055344">
    <property type="entry name" value="SecD_SecF_C_bact"/>
</dbReference>
<feature type="transmembrane region" description="Helical" evidence="12">
    <location>
        <begin position="192"/>
        <end position="213"/>
    </location>
</feature>
<dbReference type="InterPro" id="IPR005665">
    <property type="entry name" value="SecF_bac"/>
</dbReference>
<dbReference type="PANTHER" id="PTHR30081">
    <property type="entry name" value="PROTEIN-EXPORT MEMBRANE PROTEIN SEC"/>
    <property type="match status" value="1"/>
</dbReference>
<feature type="transmembrane region" description="Helical" evidence="12">
    <location>
        <begin position="165"/>
        <end position="186"/>
    </location>
</feature>
<evidence type="ECO:0000256" key="7">
    <source>
        <dbReference type="ARBA" id="ARBA00023010"/>
    </source>
</evidence>
<dbReference type="NCBIfam" id="TIGR00966">
    <property type="entry name" value="transloc_SecF"/>
    <property type="match status" value="1"/>
</dbReference>
<dbReference type="PRINTS" id="PR01755">
    <property type="entry name" value="SECFTRNLCASE"/>
</dbReference>
<organism evidence="14">
    <name type="scientific">Caldicellulosiruptor owensensis</name>
    <dbReference type="NCBI Taxonomy" id="55205"/>
    <lineage>
        <taxon>Bacteria</taxon>
        <taxon>Bacillati</taxon>
        <taxon>Bacillota</taxon>
        <taxon>Bacillota incertae sedis</taxon>
        <taxon>Caldicellulosiruptorales</taxon>
        <taxon>Caldicellulosiruptoraceae</taxon>
        <taxon>Caldicellulosiruptor</taxon>
    </lineage>
</organism>
<dbReference type="EMBL" id="DRUZ01000079">
    <property type="protein sequence ID" value="HHS02071.1"/>
    <property type="molecule type" value="Genomic_DNA"/>
</dbReference>
<keyword evidence="7 12" id="KW-0811">Translocation</keyword>
<feature type="transmembrane region" description="Helical" evidence="12">
    <location>
        <begin position="12"/>
        <end position="30"/>
    </location>
</feature>
<dbReference type="Gene3D" id="1.20.1640.10">
    <property type="entry name" value="Multidrug efflux transporter AcrB transmembrane domain"/>
    <property type="match status" value="1"/>
</dbReference>
<comment type="subunit">
    <text evidence="12">Forms a complex with SecD. Part of the essential Sec protein translocation apparatus which comprises SecA, SecYEG and auxiliary proteins SecDF. Other proteins may also be involved.</text>
</comment>
<feature type="transmembrane region" description="Helical" evidence="12">
    <location>
        <begin position="244"/>
        <end position="262"/>
    </location>
</feature>
<evidence type="ECO:0000256" key="6">
    <source>
        <dbReference type="ARBA" id="ARBA00022989"/>
    </source>
</evidence>
<evidence type="ECO:0000256" key="10">
    <source>
        <dbReference type="ARBA" id="ARBA00060856"/>
    </source>
</evidence>
<name>A0A7C5Z0R5_9FIRM</name>
<keyword evidence="4 12" id="KW-0812">Transmembrane</keyword>
<comment type="similarity">
    <text evidence="11">In the N-terminal section; belongs to the SecD/SecF family. SecD subfamily.</text>
</comment>
<dbReference type="GO" id="GO:0043952">
    <property type="term" value="P:protein transport by the Sec complex"/>
    <property type="evidence" value="ECO:0007669"/>
    <property type="project" value="UniProtKB-UniRule"/>
</dbReference>
<dbReference type="GO" id="GO:0006605">
    <property type="term" value="P:protein targeting"/>
    <property type="evidence" value="ECO:0007669"/>
    <property type="project" value="UniProtKB-UniRule"/>
</dbReference>
<evidence type="ECO:0000256" key="4">
    <source>
        <dbReference type="ARBA" id="ARBA00022692"/>
    </source>
</evidence>
<keyword evidence="3 12" id="KW-1003">Cell membrane</keyword>
<dbReference type="GO" id="GO:0015450">
    <property type="term" value="F:protein-transporting ATPase activity"/>
    <property type="evidence" value="ECO:0007669"/>
    <property type="project" value="InterPro"/>
</dbReference>
<keyword evidence="8 12" id="KW-0472">Membrane</keyword>
<sequence length="310" mass="34933">MTKIDFMGKRRYFYIVSILVMVIGLISYLVQGFNYDIDFTGGTVLEINLHKVPSASEIADLEKLTKQITGTQTPIVRKVEDGKKIMINAHEVHGKKKTELSKQTRDKLFGEIAKRYNLKKEDLISYQNVGAVVSSELKSQAIWAVIIASILMLIYIAIRFEFRFGTTAVAALIHDLLIVLTVYTLFRIPLNSTFIAAVLTVLGYSINDTIVVFDRIRENRRIAGKMELKDLVNLSMNQTIGRSIATAMSVIIVLVVLYIMGVQSIKEFAFPLLIGVISGTYSSIFIATALWFDWELSTRKKKLQAKPKRA</sequence>
<dbReference type="PANTHER" id="PTHR30081:SF8">
    <property type="entry name" value="PROTEIN TRANSLOCASE SUBUNIT SECF"/>
    <property type="match status" value="1"/>
</dbReference>
<feature type="domain" description="Protein export membrane protein SecD/SecF C-terminal" evidence="13">
    <location>
        <begin position="120"/>
        <end position="295"/>
    </location>
</feature>